<dbReference type="AlphaFoldDB" id="A0A6V7LXU7"/>
<organism evidence="2">
    <name type="scientific">Bracon brevicornis</name>
    <dbReference type="NCBI Taxonomy" id="1563983"/>
    <lineage>
        <taxon>Eukaryota</taxon>
        <taxon>Metazoa</taxon>
        <taxon>Ecdysozoa</taxon>
        <taxon>Arthropoda</taxon>
        <taxon>Hexapoda</taxon>
        <taxon>Insecta</taxon>
        <taxon>Pterygota</taxon>
        <taxon>Neoptera</taxon>
        <taxon>Endopterygota</taxon>
        <taxon>Hymenoptera</taxon>
        <taxon>Apocrita</taxon>
        <taxon>Ichneumonoidea</taxon>
        <taxon>Braconidae</taxon>
        <taxon>Braconinae</taxon>
        <taxon>Bracon</taxon>
    </lineage>
</organism>
<dbReference type="Gene3D" id="3.60.10.10">
    <property type="entry name" value="Endonuclease/exonuclease/phosphatase"/>
    <property type="match status" value="1"/>
</dbReference>
<dbReference type="EMBL" id="CADCXW020000345">
    <property type="protein sequence ID" value="CAD1580744.1"/>
    <property type="molecule type" value="Genomic_DNA"/>
</dbReference>
<protein>
    <recommendedName>
        <fullName evidence="1">Endonuclease/exonuclease/phosphatase domain-containing protein</fullName>
    </recommendedName>
</protein>
<sequence length="443" mass="50627">MDGPSMSSGQVYFAQSNLQHSKGTTALLNRDLAVRKTCIALIQEPWVTMSKIQGLNIKGNELRNDLNSPVPRACIVVKRELGAVRLNEFCPRDVVAAVIKLKLRGRFRSVAICSAYLPSDSADPPPCRKLTELVEFCLANNTLLVIGSDANAHHTIWGSSNTNKRGMAVLNFVTANNLEILNMGSRPTFVTSRSQDVIDVTLSEISLASLIVNWRLDEEYSLSDHRRILFELHLEETQVENKQSRNPRATNWDLYSKILEEELRKRHVRPWTANSAERQAETLHHAIKKAYEGACPAVNRAGSTRCKWWNAKLEGLWKESRKRSNRAWETGLETDWNTYRGTLREYKRLIKESKRIKWREFCEKTENLPLVAKLKKEFTTGPTQGLRQHSSTQWEEQLTRSKSCDTSLTLTSRTLRDLIRVRWRRKQSLTATESGPDGRSPTR</sequence>
<evidence type="ECO:0000259" key="1">
    <source>
        <dbReference type="Pfam" id="PF14529"/>
    </source>
</evidence>
<gene>
    <name evidence="2" type="ORF">BBRV_LOCUS117843</name>
</gene>
<proteinExistence type="predicted"/>
<dbReference type="SUPFAM" id="SSF56219">
    <property type="entry name" value="DNase I-like"/>
    <property type="match status" value="1"/>
</dbReference>
<dbReference type="GO" id="GO:0003824">
    <property type="term" value="F:catalytic activity"/>
    <property type="evidence" value="ECO:0007669"/>
    <property type="project" value="InterPro"/>
</dbReference>
<dbReference type="Pfam" id="PF14529">
    <property type="entry name" value="Exo_endo_phos_2"/>
    <property type="match status" value="1"/>
</dbReference>
<dbReference type="PANTHER" id="PTHR33273:SF4">
    <property type="entry name" value="ENDONUCLEASE_EXONUCLEASE_PHOSPHATASE DOMAIN-CONTAINING PROTEIN"/>
    <property type="match status" value="1"/>
</dbReference>
<name>A0A6V7LXU7_9HYME</name>
<dbReference type="InterPro" id="IPR036691">
    <property type="entry name" value="Endo/exonu/phosph_ase_sf"/>
</dbReference>
<accession>A0A6V7LXU7</accession>
<dbReference type="PANTHER" id="PTHR33273">
    <property type="entry name" value="DOMAIN-CONTAINING PROTEIN, PUTATIVE-RELATED"/>
    <property type="match status" value="1"/>
</dbReference>
<feature type="domain" description="Endonuclease/exonuclease/phosphatase" evidence="1">
    <location>
        <begin position="111"/>
        <end position="228"/>
    </location>
</feature>
<evidence type="ECO:0000313" key="2">
    <source>
        <dbReference type="EMBL" id="CAD1580744.1"/>
    </source>
</evidence>
<dbReference type="InterPro" id="IPR005135">
    <property type="entry name" value="Endo/exonuclease/phosphatase"/>
</dbReference>
<dbReference type="CDD" id="cd09077">
    <property type="entry name" value="R1-I-EN"/>
    <property type="match status" value="1"/>
</dbReference>
<reference evidence="2" key="1">
    <citation type="submission" date="2020-07" db="EMBL/GenBank/DDBJ databases">
        <authorList>
            <person name="Ferguson B K."/>
        </authorList>
    </citation>
    <scope>NUCLEOTIDE SEQUENCE</scope>
    <source>
        <strain evidence="2">L06</strain>
    </source>
</reference>